<dbReference type="OrthoDB" id="676015at2759"/>
<dbReference type="PRINTS" id="PR00364">
    <property type="entry name" value="DISEASERSIST"/>
</dbReference>
<dbReference type="SUPFAM" id="SSF52047">
    <property type="entry name" value="RNI-like"/>
    <property type="match status" value="1"/>
</dbReference>
<evidence type="ECO:0000256" key="3">
    <source>
        <dbReference type="ARBA" id="ARBA00022737"/>
    </source>
</evidence>
<dbReference type="InterPro" id="IPR041118">
    <property type="entry name" value="Rx_N"/>
</dbReference>
<feature type="domain" description="Disease resistance protein winged helix" evidence="9">
    <location>
        <begin position="429"/>
        <end position="479"/>
    </location>
</feature>
<evidence type="ECO:0000259" key="7">
    <source>
        <dbReference type="Pfam" id="PF00931"/>
    </source>
</evidence>
<dbReference type="InterPro" id="IPR032675">
    <property type="entry name" value="LRR_dom_sf"/>
</dbReference>
<keyword evidence="11" id="KW-1185">Reference proteome</keyword>
<keyword evidence="4" id="KW-0547">Nucleotide-binding</keyword>
<dbReference type="GO" id="GO:0006952">
    <property type="term" value="P:defense response"/>
    <property type="evidence" value="ECO:0007669"/>
    <property type="project" value="UniProtKB-KW"/>
</dbReference>
<reference evidence="10" key="1">
    <citation type="submission" date="2020-10" db="EMBL/GenBank/DDBJ databases">
        <authorList>
            <person name="Han B."/>
            <person name="Lu T."/>
            <person name="Zhao Q."/>
            <person name="Huang X."/>
            <person name="Zhao Y."/>
        </authorList>
    </citation>
    <scope>NUCLEOTIDE SEQUENCE</scope>
</reference>
<sequence length="676" mass="76026">MVAVGELLASVTLKTVFGKLTSLTLDATWIEIAVRLNFSEDYRSIKDKLYFIQSFLKDAERQSSRLESVRHTLKKLKAAAYDLEDMLLLFESWTTPHKGEGLALSAKAKKGLVLCFERLKMPHKMKRMRETIDEIVDLQNKFNFIERTSDNDEEVIRKRETLSDADEVPVGRMEEKERLISMLQTDHSNCLIVFISGFAGVGKTTLAQMVFNDDRTRQFFKIQAWVYVSVKFDIKTIGQSIISQLDKSSSPAGITLQATRDRLKTIVKGQQFLIVLDDIWEEDPDELEKLRTLLRGAKAGSKIIATTRSVKVAKLMNGSLTVELGALPDNYCWELFRAKAFPDGKVDVDKESIGRQIVKKCRGMPLAAISLGYLCRTTNEWKAILDSDIWAENGDDGRLLKDTKVLPSLKLSYQYMSYHLKLCFAYCAVFPKGWYIEKSSLIQQWIALGFVQLHGESFTAQQAGERYLEDLREMSFLQDVAGMSPTLKLLPSGLFMYMKKLLVLNLFGCTSLEILPEFCGKDADAGSLMLEILDLSDCTNLAALPNSCTSLCELRCLNLSGCSRIQNFLNLILCWKFGKLEYLNLSGISAKAYSEDPGTSAGNLESSEDPSRELELGMMQEDIVTQHLVCLKYLSVGGFTLFSEQGIASLVDLLTLPNFDVRIQPGDNHSNITLLQ</sequence>
<evidence type="ECO:0000313" key="11">
    <source>
        <dbReference type="Proteomes" id="UP000604825"/>
    </source>
</evidence>
<dbReference type="PANTHER" id="PTHR36766">
    <property type="entry name" value="PLANT BROAD-SPECTRUM MILDEW RESISTANCE PROTEIN RPW8"/>
    <property type="match status" value="1"/>
</dbReference>
<organism evidence="10 11">
    <name type="scientific">Miscanthus lutarioriparius</name>
    <dbReference type="NCBI Taxonomy" id="422564"/>
    <lineage>
        <taxon>Eukaryota</taxon>
        <taxon>Viridiplantae</taxon>
        <taxon>Streptophyta</taxon>
        <taxon>Embryophyta</taxon>
        <taxon>Tracheophyta</taxon>
        <taxon>Spermatophyta</taxon>
        <taxon>Magnoliopsida</taxon>
        <taxon>Liliopsida</taxon>
        <taxon>Poales</taxon>
        <taxon>Poaceae</taxon>
        <taxon>PACMAD clade</taxon>
        <taxon>Panicoideae</taxon>
        <taxon>Andropogonodae</taxon>
        <taxon>Andropogoneae</taxon>
        <taxon>Saccharinae</taxon>
        <taxon>Miscanthus</taxon>
    </lineage>
</organism>
<dbReference type="Pfam" id="PF23559">
    <property type="entry name" value="WHD_DRP"/>
    <property type="match status" value="1"/>
</dbReference>
<dbReference type="Gene3D" id="1.10.8.430">
    <property type="entry name" value="Helical domain of apoptotic protease-activating factors"/>
    <property type="match status" value="1"/>
</dbReference>
<dbReference type="Gene3D" id="1.20.5.4130">
    <property type="match status" value="1"/>
</dbReference>
<evidence type="ECO:0000256" key="2">
    <source>
        <dbReference type="ARBA" id="ARBA00022614"/>
    </source>
</evidence>
<dbReference type="GO" id="GO:0043531">
    <property type="term" value="F:ADP binding"/>
    <property type="evidence" value="ECO:0007669"/>
    <property type="project" value="InterPro"/>
</dbReference>
<keyword evidence="3" id="KW-0677">Repeat</keyword>
<dbReference type="EMBL" id="CAJGYO010000004">
    <property type="protein sequence ID" value="CAD6225959.1"/>
    <property type="molecule type" value="Genomic_DNA"/>
</dbReference>
<dbReference type="SUPFAM" id="SSF52540">
    <property type="entry name" value="P-loop containing nucleoside triphosphate hydrolases"/>
    <property type="match status" value="1"/>
</dbReference>
<dbReference type="Gene3D" id="3.80.10.10">
    <property type="entry name" value="Ribonuclease Inhibitor"/>
    <property type="match status" value="1"/>
</dbReference>
<dbReference type="GO" id="GO:0051707">
    <property type="term" value="P:response to other organism"/>
    <property type="evidence" value="ECO:0007669"/>
    <property type="project" value="UniProtKB-ARBA"/>
</dbReference>
<evidence type="ECO:0000256" key="5">
    <source>
        <dbReference type="ARBA" id="ARBA00022821"/>
    </source>
</evidence>
<comment type="caution">
    <text evidence="10">The sequence shown here is derived from an EMBL/GenBank/DDBJ whole genome shotgun (WGS) entry which is preliminary data.</text>
</comment>
<dbReference type="InterPro" id="IPR027417">
    <property type="entry name" value="P-loop_NTPase"/>
</dbReference>
<dbReference type="Pfam" id="PF00931">
    <property type="entry name" value="NB-ARC"/>
    <property type="match status" value="1"/>
</dbReference>
<dbReference type="Proteomes" id="UP000604825">
    <property type="component" value="Unassembled WGS sequence"/>
</dbReference>
<dbReference type="Pfam" id="PF18052">
    <property type="entry name" value="Rx_N"/>
    <property type="match status" value="1"/>
</dbReference>
<feature type="domain" description="Disease resistance N-terminal" evidence="8">
    <location>
        <begin position="13"/>
        <end position="98"/>
    </location>
</feature>
<keyword evidence="2" id="KW-0433">Leucine-rich repeat</keyword>
<gene>
    <name evidence="10" type="ORF">NCGR_LOCUS17832</name>
</gene>
<dbReference type="Gene3D" id="1.10.10.10">
    <property type="entry name" value="Winged helix-like DNA-binding domain superfamily/Winged helix DNA-binding domain"/>
    <property type="match status" value="1"/>
</dbReference>
<dbReference type="InterPro" id="IPR002182">
    <property type="entry name" value="NB-ARC"/>
</dbReference>
<dbReference type="InterPro" id="IPR042197">
    <property type="entry name" value="Apaf_helical"/>
</dbReference>
<comment type="similarity">
    <text evidence="1">Belongs to the disease resistance NB-LRR family.</text>
</comment>
<evidence type="ECO:0000259" key="9">
    <source>
        <dbReference type="Pfam" id="PF23559"/>
    </source>
</evidence>
<dbReference type="AlphaFoldDB" id="A0A811NLW1"/>
<accession>A0A811NLW1</accession>
<evidence type="ECO:0000313" key="10">
    <source>
        <dbReference type="EMBL" id="CAD6225959.1"/>
    </source>
</evidence>
<evidence type="ECO:0000259" key="8">
    <source>
        <dbReference type="Pfam" id="PF18052"/>
    </source>
</evidence>
<dbReference type="GO" id="GO:0005524">
    <property type="term" value="F:ATP binding"/>
    <property type="evidence" value="ECO:0007669"/>
    <property type="project" value="UniProtKB-KW"/>
</dbReference>
<evidence type="ECO:0000256" key="4">
    <source>
        <dbReference type="ARBA" id="ARBA00022741"/>
    </source>
</evidence>
<name>A0A811NLW1_9POAL</name>
<evidence type="ECO:0000256" key="1">
    <source>
        <dbReference type="ARBA" id="ARBA00008894"/>
    </source>
</evidence>
<dbReference type="Gene3D" id="3.40.50.300">
    <property type="entry name" value="P-loop containing nucleotide triphosphate hydrolases"/>
    <property type="match status" value="1"/>
</dbReference>
<proteinExistence type="inferred from homology"/>
<keyword evidence="6" id="KW-0067">ATP-binding</keyword>
<dbReference type="InterPro" id="IPR036388">
    <property type="entry name" value="WH-like_DNA-bd_sf"/>
</dbReference>
<dbReference type="PANTHER" id="PTHR36766:SF39">
    <property type="entry name" value="DISEASE RESISTANCE PROTEIN RGA3"/>
    <property type="match status" value="1"/>
</dbReference>
<keyword evidence="5" id="KW-0611">Plant defense</keyword>
<dbReference type="InterPro" id="IPR058922">
    <property type="entry name" value="WHD_DRP"/>
</dbReference>
<feature type="domain" description="NB-ARC" evidence="7">
    <location>
        <begin position="175"/>
        <end position="342"/>
    </location>
</feature>
<protein>
    <submittedName>
        <fullName evidence="10">Uncharacterized protein</fullName>
    </submittedName>
</protein>
<evidence type="ECO:0000256" key="6">
    <source>
        <dbReference type="ARBA" id="ARBA00022840"/>
    </source>
</evidence>